<dbReference type="AlphaFoldDB" id="A0A9D1MSZ9"/>
<dbReference type="GO" id="GO:0004560">
    <property type="term" value="F:alpha-L-fucosidase activity"/>
    <property type="evidence" value="ECO:0007669"/>
    <property type="project" value="InterPro"/>
</dbReference>
<comment type="caution">
    <text evidence="8">The sequence shown here is derived from an EMBL/GenBank/DDBJ whole genome shotgun (WGS) entry which is preliminary data.</text>
</comment>
<dbReference type="EMBL" id="DVNM01000002">
    <property type="protein sequence ID" value="HIU68370.1"/>
    <property type="molecule type" value="Genomic_DNA"/>
</dbReference>
<dbReference type="SUPFAM" id="SSF49785">
    <property type="entry name" value="Galactose-binding domain-like"/>
    <property type="match status" value="1"/>
</dbReference>
<evidence type="ECO:0000256" key="4">
    <source>
        <dbReference type="ARBA" id="ARBA00022801"/>
    </source>
</evidence>
<evidence type="ECO:0000256" key="6">
    <source>
        <dbReference type="SAM" id="Phobius"/>
    </source>
</evidence>
<evidence type="ECO:0000313" key="8">
    <source>
        <dbReference type="EMBL" id="HIU68370.1"/>
    </source>
</evidence>
<dbReference type="PANTHER" id="PTHR10030">
    <property type="entry name" value="ALPHA-L-FUCOSIDASE"/>
    <property type="match status" value="1"/>
</dbReference>
<dbReference type="InterPro" id="IPR008979">
    <property type="entry name" value="Galactose-bd-like_sf"/>
</dbReference>
<dbReference type="GO" id="GO:0005764">
    <property type="term" value="C:lysosome"/>
    <property type="evidence" value="ECO:0007669"/>
    <property type="project" value="TreeGrafter"/>
</dbReference>
<organism evidence="8 9">
    <name type="scientific">Candidatus Scybalenecus merdavium</name>
    <dbReference type="NCBI Taxonomy" id="2840939"/>
    <lineage>
        <taxon>Bacteria</taxon>
        <taxon>Bacillati</taxon>
        <taxon>Bacillota</taxon>
        <taxon>Clostridia</taxon>
        <taxon>Eubacteriales</taxon>
        <taxon>Oscillospiraceae</taxon>
        <taxon>Oscillospiraceae incertae sedis</taxon>
        <taxon>Candidatus Scybalenecus</taxon>
    </lineage>
</organism>
<dbReference type="Pfam" id="PF01120">
    <property type="entry name" value="Alpha_L_fucos"/>
    <property type="match status" value="1"/>
</dbReference>
<dbReference type="Proteomes" id="UP000824125">
    <property type="component" value="Unassembled WGS sequence"/>
</dbReference>
<feature type="domain" description="Glycoside hydrolase family 29 N-terminal" evidence="7">
    <location>
        <begin position="105"/>
        <end position="393"/>
    </location>
</feature>
<dbReference type="InterPro" id="IPR000933">
    <property type="entry name" value="Glyco_hydro_29"/>
</dbReference>
<evidence type="ECO:0000256" key="5">
    <source>
        <dbReference type="ARBA" id="ARBA00023295"/>
    </source>
</evidence>
<feature type="transmembrane region" description="Helical" evidence="6">
    <location>
        <begin position="12"/>
        <end position="33"/>
    </location>
</feature>
<dbReference type="Gene3D" id="2.60.120.260">
    <property type="entry name" value="Galactose-binding domain-like"/>
    <property type="match status" value="1"/>
</dbReference>
<dbReference type="EC" id="3.2.1.51" evidence="2"/>
<dbReference type="InterPro" id="IPR017853">
    <property type="entry name" value="GH"/>
</dbReference>
<dbReference type="GO" id="GO:0016139">
    <property type="term" value="P:glycoside catabolic process"/>
    <property type="evidence" value="ECO:0007669"/>
    <property type="project" value="TreeGrafter"/>
</dbReference>
<keyword evidence="3" id="KW-0732">Signal</keyword>
<evidence type="ECO:0000259" key="7">
    <source>
        <dbReference type="Pfam" id="PF01120"/>
    </source>
</evidence>
<dbReference type="GO" id="GO:0006004">
    <property type="term" value="P:fucose metabolic process"/>
    <property type="evidence" value="ECO:0007669"/>
    <property type="project" value="TreeGrafter"/>
</dbReference>
<keyword evidence="4" id="KW-0378">Hydrolase</keyword>
<protein>
    <recommendedName>
        <fullName evidence="2">alpha-L-fucosidase</fullName>
        <ecNumber evidence="2">3.2.1.51</ecNumber>
    </recommendedName>
</protein>
<keyword evidence="6" id="KW-1133">Transmembrane helix</keyword>
<reference evidence="8" key="2">
    <citation type="journal article" date="2021" name="PeerJ">
        <title>Extensive microbial diversity within the chicken gut microbiome revealed by metagenomics and culture.</title>
        <authorList>
            <person name="Gilroy R."/>
            <person name="Ravi A."/>
            <person name="Getino M."/>
            <person name="Pursley I."/>
            <person name="Horton D.L."/>
            <person name="Alikhan N.F."/>
            <person name="Baker D."/>
            <person name="Gharbi K."/>
            <person name="Hall N."/>
            <person name="Watson M."/>
            <person name="Adriaenssens E.M."/>
            <person name="Foster-Nyarko E."/>
            <person name="Jarju S."/>
            <person name="Secka A."/>
            <person name="Antonio M."/>
            <person name="Oren A."/>
            <person name="Chaudhuri R.R."/>
            <person name="La Ragione R."/>
            <person name="Hildebrand F."/>
            <person name="Pallen M.J."/>
        </authorList>
    </citation>
    <scope>NUCLEOTIDE SEQUENCE</scope>
    <source>
        <strain evidence="8">CHK176-6737</strain>
    </source>
</reference>
<gene>
    <name evidence="8" type="ORF">IAD23_00240</name>
</gene>
<dbReference type="Gene3D" id="3.20.20.80">
    <property type="entry name" value="Glycosidases"/>
    <property type="match status" value="1"/>
</dbReference>
<evidence type="ECO:0000256" key="3">
    <source>
        <dbReference type="ARBA" id="ARBA00022729"/>
    </source>
</evidence>
<proteinExistence type="inferred from homology"/>
<name>A0A9D1MSZ9_9FIRM</name>
<evidence type="ECO:0000256" key="2">
    <source>
        <dbReference type="ARBA" id="ARBA00012662"/>
    </source>
</evidence>
<evidence type="ECO:0000313" key="9">
    <source>
        <dbReference type="Proteomes" id="UP000824125"/>
    </source>
</evidence>
<dbReference type="SMART" id="SM00812">
    <property type="entry name" value="Alpha_L_fucos"/>
    <property type="match status" value="1"/>
</dbReference>
<reference evidence="8" key="1">
    <citation type="submission" date="2020-10" db="EMBL/GenBank/DDBJ databases">
        <authorList>
            <person name="Gilroy R."/>
        </authorList>
    </citation>
    <scope>NUCLEOTIDE SEQUENCE</scope>
    <source>
        <strain evidence="8">CHK176-6737</strain>
    </source>
</reference>
<sequence>MKIKRTHPAIMFGGAALAVLVVIALVVCTTLFAPMRYAPDDRVFEKGWATDNNGYAKEGADVERLISVRPTPLQVEYSDMGYYSFIHYGMNTFTDQEWGTGEEDPAQFNPTKVDTDQWVRVLKESGSQGVIFTVKHHDGFCLWPSAYTEHSIKNSPYMDGKGDIVKQVSDSCKKYGMKFGIYLSPWDMHEETYGTDAYNDFFVNQLTELCTNYGELFAIWFDGAKGEDAPDFEYDLDRYFAVIRELQPNCVIANQGPDVRWIGNEAADTRESEWSVISRGSESAEAIEARSQQNADDTGKLQAVASDAEDVGSREVVLQYKTLAFKPAEADVSIRKGWFYHESEDNTVKSAETLTDMYYRTVGGNAFFLLNVPPNKEGVIAEPDVQALQAFGEQIAHDFSKPIENAKITVGNANDMRQNEQAGALLNGDTSYMFEDNAYILDIDLEKPCTISRVVLQEDLAYSQRIEAFDVYVKTDGYYKKAEACTVIGSKKICKLDENRRNPEKAEGIRIVIRQSRSNPVLRSIQLYKKP</sequence>
<dbReference type="PANTHER" id="PTHR10030:SF37">
    <property type="entry name" value="ALPHA-L-FUCOSIDASE-RELATED"/>
    <property type="match status" value="1"/>
</dbReference>
<dbReference type="InterPro" id="IPR057739">
    <property type="entry name" value="Glyco_hydro_29_N"/>
</dbReference>
<evidence type="ECO:0000256" key="1">
    <source>
        <dbReference type="ARBA" id="ARBA00007951"/>
    </source>
</evidence>
<dbReference type="SUPFAM" id="SSF51445">
    <property type="entry name" value="(Trans)glycosidases"/>
    <property type="match status" value="1"/>
</dbReference>
<accession>A0A9D1MSZ9</accession>
<keyword evidence="6" id="KW-0472">Membrane</keyword>
<comment type="similarity">
    <text evidence="1">Belongs to the glycosyl hydrolase 29 family.</text>
</comment>
<keyword evidence="6" id="KW-0812">Transmembrane</keyword>
<keyword evidence="5" id="KW-0326">Glycosidase</keyword>